<dbReference type="RefSeq" id="WP_097277951.1">
    <property type="nucleotide sequence ID" value="NZ_OCNJ01000002.1"/>
</dbReference>
<proteinExistence type="predicted"/>
<reference evidence="2 3" key="1">
    <citation type="submission" date="2017-09" db="EMBL/GenBank/DDBJ databases">
        <authorList>
            <person name="Ehlers B."/>
            <person name="Leendertz F.H."/>
        </authorList>
    </citation>
    <scope>NUCLEOTIDE SEQUENCE [LARGE SCALE GENOMIC DNA]</scope>
    <source>
        <strain evidence="2 3">USBA 140</strain>
    </source>
</reference>
<dbReference type="EMBL" id="OCNJ01000002">
    <property type="protein sequence ID" value="SOD91935.1"/>
    <property type="molecule type" value="Genomic_DNA"/>
</dbReference>
<feature type="coiled-coil region" evidence="1">
    <location>
        <begin position="37"/>
        <end position="111"/>
    </location>
</feature>
<gene>
    <name evidence="2" type="ORF">SAMN05421508_102182</name>
</gene>
<organism evidence="2 3">
    <name type="scientific">Caenispirillum bisanense</name>
    <dbReference type="NCBI Taxonomy" id="414052"/>
    <lineage>
        <taxon>Bacteria</taxon>
        <taxon>Pseudomonadati</taxon>
        <taxon>Pseudomonadota</taxon>
        <taxon>Alphaproteobacteria</taxon>
        <taxon>Rhodospirillales</taxon>
        <taxon>Novispirillaceae</taxon>
        <taxon>Caenispirillum</taxon>
    </lineage>
</organism>
<dbReference type="Proteomes" id="UP000219621">
    <property type="component" value="Unassembled WGS sequence"/>
</dbReference>
<accession>A0A286G8X2</accession>
<name>A0A286G8X2_9PROT</name>
<dbReference type="AlphaFoldDB" id="A0A286G8X2"/>
<protein>
    <submittedName>
        <fullName evidence="2">Uncharacterized protein</fullName>
    </submittedName>
</protein>
<sequence length="138" mass="14805">MSLRRHLADLAVIAVLVGCAAVPVSFALAQSADRAALEALQARNIQSLNQLEAERAQDQVRLEAEYRDAGDRAFAQYAAALKRGVAPGVAKQAYLDELAQAERAYQAALTAMDQRMARERAALVAQEGQGQQGQGLVQ</sequence>
<keyword evidence="1" id="KW-0175">Coiled coil</keyword>
<keyword evidence="3" id="KW-1185">Reference proteome</keyword>
<evidence type="ECO:0000256" key="1">
    <source>
        <dbReference type="SAM" id="Coils"/>
    </source>
</evidence>
<evidence type="ECO:0000313" key="3">
    <source>
        <dbReference type="Proteomes" id="UP000219621"/>
    </source>
</evidence>
<evidence type="ECO:0000313" key="2">
    <source>
        <dbReference type="EMBL" id="SOD91935.1"/>
    </source>
</evidence>